<protein>
    <submittedName>
        <fullName evidence="2">Uncharacterized protein</fullName>
    </submittedName>
</protein>
<feature type="compositionally biased region" description="Polar residues" evidence="1">
    <location>
        <begin position="250"/>
        <end position="259"/>
    </location>
</feature>
<dbReference type="InterPro" id="IPR027836">
    <property type="entry name" value="DUF4529"/>
</dbReference>
<feature type="compositionally biased region" description="Polar residues" evidence="1">
    <location>
        <begin position="231"/>
        <end position="242"/>
    </location>
</feature>
<evidence type="ECO:0000313" key="2">
    <source>
        <dbReference type="EMBL" id="KAK1162022.1"/>
    </source>
</evidence>
<dbReference type="PANTHER" id="PTHR36869:SF1">
    <property type="entry name" value="CHROMOSOME 16 OPEN READING FRAME 46"/>
    <property type="match status" value="1"/>
</dbReference>
<dbReference type="AlphaFoldDB" id="A0AAD8D4E3"/>
<evidence type="ECO:0000313" key="3">
    <source>
        <dbReference type="Proteomes" id="UP001230051"/>
    </source>
</evidence>
<accession>A0AAD8D4E3</accession>
<feature type="region of interest" description="Disordered" evidence="1">
    <location>
        <begin position="226"/>
        <end position="285"/>
    </location>
</feature>
<feature type="compositionally biased region" description="Basic and acidic residues" evidence="1">
    <location>
        <begin position="260"/>
        <end position="272"/>
    </location>
</feature>
<name>A0AAD8D4E3_ACIOX</name>
<feature type="compositionally biased region" description="Basic and acidic residues" evidence="1">
    <location>
        <begin position="1"/>
        <end position="10"/>
    </location>
</feature>
<evidence type="ECO:0000256" key="1">
    <source>
        <dbReference type="SAM" id="MobiDB-lite"/>
    </source>
</evidence>
<dbReference type="EMBL" id="JAGXEW010000017">
    <property type="protein sequence ID" value="KAK1162022.1"/>
    <property type="molecule type" value="Genomic_DNA"/>
</dbReference>
<dbReference type="Pfam" id="PF15032">
    <property type="entry name" value="DUF4529"/>
    <property type="match status" value="1"/>
</dbReference>
<keyword evidence="3" id="KW-1185">Reference proteome</keyword>
<organism evidence="2 3">
    <name type="scientific">Acipenser oxyrinchus oxyrinchus</name>
    <dbReference type="NCBI Taxonomy" id="40147"/>
    <lineage>
        <taxon>Eukaryota</taxon>
        <taxon>Metazoa</taxon>
        <taxon>Chordata</taxon>
        <taxon>Craniata</taxon>
        <taxon>Vertebrata</taxon>
        <taxon>Euteleostomi</taxon>
        <taxon>Actinopterygii</taxon>
        <taxon>Chondrostei</taxon>
        <taxon>Acipenseriformes</taxon>
        <taxon>Acipenseridae</taxon>
        <taxon>Acipenser</taxon>
    </lineage>
</organism>
<proteinExistence type="predicted"/>
<reference evidence="2" key="1">
    <citation type="submission" date="2022-02" db="EMBL/GenBank/DDBJ databases">
        <title>Atlantic sturgeon de novo genome assembly.</title>
        <authorList>
            <person name="Stock M."/>
            <person name="Klopp C."/>
            <person name="Guiguen Y."/>
            <person name="Cabau C."/>
            <person name="Parinello H."/>
            <person name="Santidrian Yebra-Pimentel E."/>
            <person name="Kuhl H."/>
            <person name="Dirks R.P."/>
            <person name="Guessner J."/>
            <person name="Wuertz S."/>
            <person name="Du K."/>
            <person name="Schartl M."/>
        </authorList>
    </citation>
    <scope>NUCLEOTIDE SEQUENCE</scope>
    <source>
        <strain evidence="2">STURGEONOMICS-FGT-2020</strain>
        <tissue evidence="2">Whole blood</tissue>
    </source>
</reference>
<feature type="compositionally biased region" description="Polar residues" evidence="1">
    <location>
        <begin position="167"/>
        <end position="176"/>
    </location>
</feature>
<dbReference type="PANTHER" id="PTHR36869">
    <property type="entry name" value="CHROMOSOME 16 OPEN READING FRAME 46"/>
    <property type="match status" value="1"/>
</dbReference>
<feature type="region of interest" description="Disordered" evidence="1">
    <location>
        <begin position="167"/>
        <end position="199"/>
    </location>
</feature>
<feature type="region of interest" description="Disordered" evidence="1">
    <location>
        <begin position="108"/>
        <end position="128"/>
    </location>
</feature>
<feature type="compositionally biased region" description="Acidic residues" evidence="1">
    <location>
        <begin position="11"/>
        <end position="25"/>
    </location>
</feature>
<sequence length="411" mass="44916">MDSQNKRDVNLEVDAETEKDEELELNESDRKCVDALLDFSEELSRRDEDPFECYVHSDWGDVTHGWEMSSPFACFQIQKKNRKSKQADTGYHCLLCLDAVQQLSEQNSPKGASADLESSKPACRSADSVPTESLLAPVIYRSRSYATSTPVRGNSSLKANSMNQLLSKQTKEQSQLCKGKSEDPEASAPEETANNLNDKLVRCQSTKETGRSEALVINSFAVLPPVKPASPSYQRRTSSANKSEIIVSPSPANNRTASSRSDRTPKAEEGKADTPGIQKDLNQPQGGEISVASLVPRAPAQSEPGLGHWQSPYIPSKQILTAYRIHTSKKTAASFSTTGILHGRGTQSSGRNLKQEDLSTVTFNKNGQSHKLLFGLKPKNIIRGTDPPSQQALPVLSGTRVPIPVSSHRLL</sequence>
<comment type="caution">
    <text evidence="2">The sequence shown here is derived from an EMBL/GenBank/DDBJ whole genome shotgun (WGS) entry which is preliminary data.</text>
</comment>
<gene>
    <name evidence="2" type="ORF">AOXY_G18295</name>
</gene>
<feature type="region of interest" description="Disordered" evidence="1">
    <location>
        <begin position="1"/>
        <end position="25"/>
    </location>
</feature>
<dbReference type="Proteomes" id="UP001230051">
    <property type="component" value="Unassembled WGS sequence"/>
</dbReference>